<dbReference type="EMBL" id="BAABAQ010000008">
    <property type="protein sequence ID" value="GAA4196882.1"/>
    <property type="molecule type" value="Genomic_DNA"/>
</dbReference>
<comment type="caution">
    <text evidence="5">The sequence shown here is derived from an EMBL/GenBank/DDBJ whole genome shotgun (WGS) entry which is preliminary data.</text>
</comment>
<accession>A0ABP8B3B6</accession>
<evidence type="ECO:0000256" key="1">
    <source>
        <dbReference type="ARBA" id="ARBA00022723"/>
    </source>
</evidence>
<dbReference type="Proteomes" id="UP001501251">
    <property type="component" value="Unassembled WGS sequence"/>
</dbReference>
<dbReference type="InterPro" id="IPR029063">
    <property type="entry name" value="SAM-dependent_MTases_sf"/>
</dbReference>
<name>A0ABP8B3B6_9ACTN</name>
<evidence type="ECO:0000256" key="2">
    <source>
        <dbReference type="ARBA" id="ARBA00023004"/>
    </source>
</evidence>
<dbReference type="PANTHER" id="PTHR43591">
    <property type="entry name" value="METHYLTRANSFERASE"/>
    <property type="match status" value="1"/>
</dbReference>
<evidence type="ECO:0000313" key="6">
    <source>
        <dbReference type="Proteomes" id="UP001501251"/>
    </source>
</evidence>
<dbReference type="PANTHER" id="PTHR43591:SF24">
    <property type="entry name" value="2-METHOXY-6-POLYPRENYL-1,4-BENZOQUINOL METHYLASE, MITOCHONDRIAL"/>
    <property type="match status" value="1"/>
</dbReference>
<dbReference type="Gene3D" id="3.40.50.150">
    <property type="entry name" value="Vaccinia Virus protein VP39"/>
    <property type="match status" value="1"/>
</dbReference>
<sequence>MSVSTARTSDAGLVVEFVTAPPGLVEERYRRLVDELWHEGVATDLALPAVPELVAAMGRADEDRQGYLAILLGLLAESEYPVVDDPLSSAVRQGMDLYLDLLAEGGERRPRTLALLYLLSHFPDDRDRIMAAVEPLGLDEDDLSRLDRNLRDLDPKDPGLGRVWPSPSVWKLTEEELRYDRERIKGLTTRQIITNWENDTRTILGYSGAKAYWAVRHGTPAPLPPEPGSYDPPAAPELGLEAFTRHADLLLCPACHGGLTFRTGHGRCDACSVTYPVARGILDLSAGVKDTTFGAEAASDEATADLLQKLSEMPSMGLYYEAVLRPAFLRIAGANWGDAMTPEDEDDHITRHLSGTEGPVLDLAAGAGRWTAVVAKVVGADRLIALDMGLPMLTVLRGRLPEVPAVRASALRLPFEDASMGAVNCWNALQAFPDDAAKAIAEVGRVLRPGGILTMMTYLFDPDPVARHFQASHFFPSRPEGMLLFEREEIRGWLAEAGMRVRHMSGPGTFVLVTAEREG</sequence>
<dbReference type="InterPro" id="IPR041698">
    <property type="entry name" value="Methyltransf_25"/>
</dbReference>
<reference evidence="6" key="1">
    <citation type="journal article" date="2019" name="Int. J. Syst. Evol. Microbiol.">
        <title>The Global Catalogue of Microorganisms (GCM) 10K type strain sequencing project: providing services to taxonomists for standard genome sequencing and annotation.</title>
        <authorList>
            <consortium name="The Broad Institute Genomics Platform"/>
            <consortium name="The Broad Institute Genome Sequencing Center for Infectious Disease"/>
            <person name="Wu L."/>
            <person name="Ma J."/>
        </authorList>
    </citation>
    <scope>NUCLEOTIDE SEQUENCE [LARGE SCALE GENOMIC DNA]</scope>
    <source>
        <strain evidence="6">JCM 17388</strain>
    </source>
</reference>
<gene>
    <name evidence="5" type="ORF">GCM10022252_44910</name>
</gene>
<keyword evidence="2 3" id="KW-0408">Iron</keyword>
<evidence type="ECO:0000313" key="5">
    <source>
        <dbReference type="EMBL" id="GAA4196882.1"/>
    </source>
</evidence>
<keyword evidence="3" id="KW-0349">Heme</keyword>
<keyword evidence="6" id="KW-1185">Reference proteome</keyword>
<organism evidence="5 6">
    <name type="scientific">Streptosporangium oxazolinicum</name>
    <dbReference type="NCBI Taxonomy" id="909287"/>
    <lineage>
        <taxon>Bacteria</taxon>
        <taxon>Bacillati</taxon>
        <taxon>Actinomycetota</taxon>
        <taxon>Actinomycetes</taxon>
        <taxon>Streptosporangiales</taxon>
        <taxon>Streptosporangiaceae</taxon>
        <taxon>Streptosporangium</taxon>
    </lineage>
</organism>
<evidence type="ECO:0000256" key="3">
    <source>
        <dbReference type="PROSITE-ProRule" id="PRU00433"/>
    </source>
</evidence>
<proteinExistence type="predicted"/>
<keyword evidence="1 3" id="KW-0479">Metal-binding</keyword>
<feature type="domain" description="Cytochrome c" evidence="4">
    <location>
        <begin position="234"/>
        <end position="356"/>
    </location>
</feature>
<dbReference type="SUPFAM" id="SSF158997">
    <property type="entry name" value="Trm112p-like"/>
    <property type="match status" value="1"/>
</dbReference>
<dbReference type="PROSITE" id="PS51007">
    <property type="entry name" value="CYTC"/>
    <property type="match status" value="1"/>
</dbReference>
<evidence type="ECO:0000259" key="4">
    <source>
        <dbReference type="PROSITE" id="PS51007"/>
    </source>
</evidence>
<protein>
    <recommendedName>
        <fullName evidence="4">Cytochrome c domain-containing protein</fullName>
    </recommendedName>
</protein>
<dbReference type="SUPFAM" id="SSF53335">
    <property type="entry name" value="S-adenosyl-L-methionine-dependent methyltransferases"/>
    <property type="match status" value="1"/>
</dbReference>
<dbReference type="Pfam" id="PF13649">
    <property type="entry name" value="Methyltransf_25"/>
    <property type="match status" value="1"/>
</dbReference>
<dbReference type="InterPro" id="IPR009056">
    <property type="entry name" value="Cyt_c-like_dom"/>
</dbReference>
<dbReference type="RefSeq" id="WP_344919971.1">
    <property type="nucleotide sequence ID" value="NZ_BAABAQ010000008.1"/>
</dbReference>
<dbReference type="CDD" id="cd02440">
    <property type="entry name" value="AdoMet_MTases"/>
    <property type="match status" value="1"/>
</dbReference>